<gene>
    <name evidence="1" type="primary">AVEN_51827_1</name>
    <name evidence="1" type="ORF">TNIN_293571</name>
</gene>
<dbReference type="Proteomes" id="UP000886998">
    <property type="component" value="Unassembled WGS sequence"/>
</dbReference>
<reference evidence="1" key="1">
    <citation type="submission" date="2020-08" db="EMBL/GenBank/DDBJ databases">
        <title>Multicomponent nature underlies the extraordinary mechanical properties of spider dragline silk.</title>
        <authorList>
            <person name="Kono N."/>
            <person name="Nakamura H."/>
            <person name="Mori M."/>
            <person name="Yoshida Y."/>
            <person name="Ohtoshi R."/>
            <person name="Malay A.D."/>
            <person name="Moran D.A.P."/>
            <person name="Tomita M."/>
            <person name="Numata K."/>
            <person name="Arakawa K."/>
        </authorList>
    </citation>
    <scope>NUCLEOTIDE SEQUENCE</scope>
</reference>
<name>A0A8X6X4S8_9ARAC</name>
<keyword evidence="2" id="KW-1185">Reference proteome</keyword>
<protein>
    <submittedName>
        <fullName evidence="1">Uncharacterized protein</fullName>
    </submittedName>
</protein>
<proteinExistence type="predicted"/>
<organism evidence="1 2">
    <name type="scientific">Trichonephila inaurata madagascariensis</name>
    <dbReference type="NCBI Taxonomy" id="2747483"/>
    <lineage>
        <taxon>Eukaryota</taxon>
        <taxon>Metazoa</taxon>
        <taxon>Ecdysozoa</taxon>
        <taxon>Arthropoda</taxon>
        <taxon>Chelicerata</taxon>
        <taxon>Arachnida</taxon>
        <taxon>Araneae</taxon>
        <taxon>Araneomorphae</taxon>
        <taxon>Entelegynae</taxon>
        <taxon>Araneoidea</taxon>
        <taxon>Nephilidae</taxon>
        <taxon>Trichonephila</taxon>
        <taxon>Trichonephila inaurata</taxon>
    </lineage>
</organism>
<comment type="caution">
    <text evidence="1">The sequence shown here is derived from an EMBL/GenBank/DDBJ whole genome shotgun (WGS) entry which is preliminary data.</text>
</comment>
<dbReference type="EMBL" id="BMAV01005663">
    <property type="protein sequence ID" value="GFY46910.1"/>
    <property type="molecule type" value="Genomic_DNA"/>
</dbReference>
<dbReference type="OrthoDB" id="8051532at2759"/>
<sequence>MSPKDLPDCSLRWEGPQWLSTEEAWPKQPTVKDKKDIEKSVKIETKRTFVFSVYCKNDIDMLFDKYSSFSKIINILAFCLRFMQHCEDG</sequence>
<accession>A0A8X6X4S8</accession>
<evidence type="ECO:0000313" key="2">
    <source>
        <dbReference type="Proteomes" id="UP000886998"/>
    </source>
</evidence>
<evidence type="ECO:0000313" key="1">
    <source>
        <dbReference type="EMBL" id="GFY46910.1"/>
    </source>
</evidence>
<dbReference type="AlphaFoldDB" id="A0A8X6X4S8"/>